<name>A0A1V0SJV7_9VIRU</name>
<reference evidence="1" key="1">
    <citation type="journal article" date="2017" name="Science">
        <title>Giant viruses with an expanded complement of translation system components.</title>
        <authorList>
            <person name="Schulz F."/>
            <person name="Yutin N."/>
            <person name="Ivanova N.N."/>
            <person name="Ortega D.R."/>
            <person name="Lee T.K."/>
            <person name="Vierheilig J."/>
            <person name="Daims H."/>
            <person name="Horn M."/>
            <person name="Wagner M."/>
            <person name="Jensen G.J."/>
            <person name="Kyrpides N.C."/>
            <person name="Koonin E.V."/>
            <person name="Woyke T."/>
        </authorList>
    </citation>
    <scope>NUCLEOTIDE SEQUENCE</scope>
    <source>
        <strain evidence="1">KNV1</strain>
    </source>
</reference>
<gene>
    <name evidence="1" type="ORF">Klosneuvirus_3_128</name>
</gene>
<sequence length="685" mass="79006">MKFIILLILLTLVTLVTLVTLCNAKKNVHVIMSTHLDVGYSSPYANKDDPPFSIKVINDYMTYHFPQILINIKILSNRSINYIYTTHAYLVYIFIHCDPLLIPSFNNVSLQCPNTFFVTEFRQAIYQGQITWHAFPFNTHMEMQNGFMVDNQIKFVHALDDEFNLPHKTVISQRDVPGMTAGAIPVFLRNGIKAVSIGVNAGASAPNVPPIFRWKHPYNPNCEIIGLLHPGGYGGFLIKDAVIIPDFDDILVFYWRTDNTGGGNHFEITNITNMIQKEFPNATVFPSSFEKYIASLDANIIKKLPIVQAEIGDSWIHGTASDPKKLQYYRNIIKTKNIKLLEMFKLLKVSEHTFGVEQNHYLDDNINWDNDSFNRLKTYPEYQLMAKSWIEQRNYLSLDKFKDFYKELDNLHLQYLNITQPIVINPKLIQSCNGWNLSIINGDTNLIHHNMKFNIGFSHQTLDEMDMDNYVNEYCYESNCPDWFNIDFGKPGLSLVRTKSGIFKPIFLKGWKSLNQCQYLLQYQLSGTELYGPPEMIYLNIKLFNQTANLSLILLNKTSSRMPEAFWFSINPYFENINNDNWFVHKVDSLIPINSAVNKGTMHLHGINQGVYYLNKTNTLQIYSEDAGVVSLGIQQPFATPFKKINITDGIHFLLYTNVWNTNYASWYPFTEGDENLVYRFAINL</sequence>
<dbReference type="GO" id="GO:0016787">
    <property type="term" value="F:hydrolase activity"/>
    <property type="evidence" value="ECO:0007669"/>
    <property type="project" value="UniProtKB-KW"/>
</dbReference>
<organism evidence="1">
    <name type="scientific">Klosneuvirus KNV1</name>
    <dbReference type="NCBI Taxonomy" id="1977640"/>
    <lineage>
        <taxon>Viruses</taxon>
        <taxon>Varidnaviria</taxon>
        <taxon>Bamfordvirae</taxon>
        <taxon>Nucleocytoviricota</taxon>
        <taxon>Megaviricetes</taxon>
        <taxon>Imitervirales</taxon>
        <taxon>Mimiviridae</taxon>
        <taxon>Klosneuvirinae</taxon>
        <taxon>Klosneuvirus</taxon>
    </lineage>
</organism>
<dbReference type="EMBL" id="KY684110">
    <property type="protein sequence ID" value="ARF11993.1"/>
    <property type="molecule type" value="Genomic_DNA"/>
</dbReference>
<keyword evidence="1" id="KW-0378">Hydrolase</keyword>
<protein>
    <submittedName>
        <fullName evidence="1">Glycoside hydrolase family 38</fullName>
    </submittedName>
</protein>
<evidence type="ECO:0000313" key="1">
    <source>
        <dbReference type="EMBL" id="ARF11993.1"/>
    </source>
</evidence>
<accession>A0A1V0SJV7</accession>
<proteinExistence type="predicted"/>
<dbReference type="InterPro" id="IPR032482">
    <property type="entry name" value="DUF5054"/>
</dbReference>
<dbReference type="Pfam" id="PF16477">
    <property type="entry name" value="DUF5054"/>
    <property type="match status" value="1"/>
</dbReference>